<dbReference type="EMBL" id="JOPB01000007">
    <property type="protein sequence ID" value="OUI78318.1"/>
    <property type="molecule type" value="Genomic_DNA"/>
</dbReference>
<dbReference type="Gene3D" id="1.10.1510.10">
    <property type="entry name" value="Uncharacterised protein YqeY/AIM41 PF09424, N-terminal domain"/>
    <property type="match status" value="1"/>
</dbReference>
<protein>
    <submittedName>
        <fullName evidence="1">Aspartyl-tRNA amidotransferase</fullName>
    </submittedName>
</protein>
<keyword evidence="1" id="KW-0808">Transferase</keyword>
<proteinExistence type="predicted"/>
<dbReference type="PANTHER" id="PTHR28055:SF1">
    <property type="entry name" value="ALTERED INHERITANCE OF MITOCHONDRIA PROTEIN 41, MITOCHONDRIAL"/>
    <property type="match status" value="1"/>
</dbReference>
<gene>
    <name evidence="1" type="ORF">HK18_09790</name>
</gene>
<comment type="caution">
    <text evidence="1">The sequence shown here is derived from an EMBL/GenBank/DDBJ whole genome shotgun (WGS) entry which is preliminary data.</text>
</comment>
<evidence type="ECO:0000313" key="1">
    <source>
        <dbReference type="EMBL" id="OUI78318.1"/>
    </source>
</evidence>
<dbReference type="InterPro" id="IPR023168">
    <property type="entry name" value="GatB_Yqey_C_2"/>
</dbReference>
<name>A0A251ZUI0_9PROT</name>
<dbReference type="SUPFAM" id="SSF89095">
    <property type="entry name" value="GatB/YqeY motif"/>
    <property type="match status" value="1"/>
</dbReference>
<dbReference type="GO" id="GO:0016884">
    <property type="term" value="F:carbon-nitrogen ligase activity, with glutamine as amido-N-donor"/>
    <property type="evidence" value="ECO:0007669"/>
    <property type="project" value="InterPro"/>
</dbReference>
<dbReference type="RefSeq" id="WP_008853215.1">
    <property type="nucleotide sequence ID" value="NZ_JOPB01000007.1"/>
</dbReference>
<keyword evidence="2" id="KW-1185">Reference proteome</keyword>
<evidence type="ECO:0000313" key="2">
    <source>
        <dbReference type="Proteomes" id="UP000194946"/>
    </source>
</evidence>
<dbReference type="InterPro" id="IPR003789">
    <property type="entry name" value="Asn/Gln_tRNA_amidoTrase-B-like"/>
</dbReference>
<dbReference type="Gene3D" id="1.10.10.410">
    <property type="match status" value="1"/>
</dbReference>
<dbReference type="Proteomes" id="UP000194946">
    <property type="component" value="Unassembled WGS sequence"/>
</dbReference>
<dbReference type="PANTHER" id="PTHR28055">
    <property type="entry name" value="ALTERED INHERITANCE OF MITOCHONDRIA PROTEIN 41, MITOCHONDRIAL"/>
    <property type="match status" value="1"/>
</dbReference>
<sequence>MDLRERFKEELKTAMKAKEAEKVSTLRMIGAKLKDLDIGARPKGIEQVGEEEIIAMLKGMIKSRRESMEMYQQANRSDLADKEESEIVVIETFLPAQLDDAGIAKAVDEAMAQTGAASVKDMGKVMAFLKENYGAVIDFSKVNPLVKAKLS</sequence>
<organism evidence="1 2">
    <name type="scientific">Commensalibacter intestini</name>
    <dbReference type="NCBI Taxonomy" id="479936"/>
    <lineage>
        <taxon>Bacteria</taxon>
        <taxon>Pseudomonadati</taxon>
        <taxon>Pseudomonadota</taxon>
        <taxon>Alphaproteobacteria</taxon>
        <taxon>Acetobacterales</taxon>
        <taxon>Acetobacteraceae</taxon>
    </lineage>
</organism>
<reference evidence="2" key="1">
    <citation type="submission" date="2014-06" db="EMBL/GenBank/DDBJ databases">
        <authorList>
            <person name="Winans N.J."/>
            <person name="Newell P.D."/>
            <person name="Douglas A.E."/>
        </authorList>
    </citation>
    <scope>NUCLEOTIDE SEQUENCE [LARGE SCALE GENOMIC DNA]</scope>
    <source>
        <strain evidence="2">DmL_052</strain>
    </source>
</reference>
<accession>A0A251ZUI0</accession>
<dbReference type="InterPro" id="IPR019004">
    <property type="entry name" value="YqeY/Aim41"/>
</dbReference>
<dbReference type="AlphaFoldDB" id="A0A251ZUI0"/>
<dbReference type="Pfam" id="PF09424">
    <property type="entry name" value="YqeY"/>
    <property type="match status" value="1"/>
</dbReference>
<dbReference type="GO" id="GO:0016740">
    <property type="term" value="F:transferase activity"/>
    <property type="evidence" value="ECO:0007669"/>
    <property type="project" value="UniProtKB-KW"/>
</dbReference>
<dbReference type="InterPro" id="IPR042184">
    <property type="entry name" value="YqeY/Aim41_N"/>
</dbReference>